<evidence type="ECO:0000256" key="2">
    <source>
        <dbReference type="RuleBase" id="RU363015"/>
    </source>
</evidence>
<dbReference type="GO" id="GO:0005829">
    <property type="term" value="C:cytosol"/>
    <property type="evidence" value="ECO:0007669"/>
    <property type="project" value="TreeGrafter"/>
</dbReference>
<protein>
    <recommendedName>
        <fullName evidence="2">Cytokinin riboside 5'-monophosphate phosphoribohydrolase</fullName>
        <ecNumber evidence="2">3.2.2.n1</ecNumber>
    </recommendedName>
</protein>
<keyword evidence="4" id="KW-1185">Reference proteome</keyword>
<reference evidence="3 4" key="1">
    <citation type="journal article" date="2011" name="Front. Microbiol.">
        <title>Genomic signatures of strain selection and enhancement in Bacillus atrophaeus var. globigii, a historical biowarfare simulant.</title>
        <authorList>
            <person name="Gibbons H.S."/>
            <person name="Broomall S.M."/>
            <person name="McNew L.A."/>
            <person name="Daligault H."/>
            <person name="Chapman C."/>
            <person name="Bruce D."/>
            <person name="Karavis M."/>
            <person name="Krepps M."/>
            <person name="McGregor P.A."/>
            <person name="Hong C."/>
            <person name="Park K.H."/>
            <person name="Akmal A."/>
            <person name="Feldman A."/>
            <person name="Lin J.S."/>
            <person name="Chang W.E."/>
            <person name="Higgs B.W."/>
            <person name="Demirev P."/>
            <person name="Lindquist J."/>
            <person name="Liem A."/>
            <person name="Fochler E."/>
            <person name="Read T.D."/>
            <person name="Tapia R."/>
            <person name="Johnson S."/>
            <person name="Bishop-Lilly K.A."/>
            <person name="Detter C."/>
            <person name="Han C."/>
            <person name="Sozhamannan S."/>
            <person name="Rosenzweig C.N."/>
            <person name="Skowronski E.W."/>
        </authorList>
    </citation>
    <scope>NUCLEOTIDE SEQUENCE [LARGE SCALE GENOMIC DNA]</scope>
    <source>
        <strain evidence="3 4">MLST1</strain>
    </source>
</reference>
<dbReference type="PANTHER" id="PTHR43393:SF3">
    <property type="entry name" value="LYSINE DECARBOXYLASE-LIKE PROTEIN"/>
    <property type="match status" value="1"/>
</dbReference>
<dbReference type="Pfam" id="PF03641">
    <property type="entry name" value="Lysine_decarbox"/>
    <property type="match status" value="1"/>
</dbReference>
<comment type="similarity">
    <text evidence="2">Belongs to the LOG family.</text>
</comment>
<dbReference type="InterPro" id="IPR005269">
    <property type="entry name" value="LOG"/>
</dbReference>
<evidence type="ECO:0000313" key="4">
    <source>
        <dbReference type="Proteomes" id="UP000288293"/>
    </source>
</evidence>
<keyword evidence="2" id="KW-0203">Cytokinin biosynthesis</keyword>
<dbReference type="EMBL" id="PIPL01000001">
    <property type="protein sequence ID" value="RUO25190.1"/>
    <property type="molecule type" value="Genomic_DNA"/>
</dbReference>
<accession>A0A432W551</accession>
<dbReference type="RefSeq" id="WP_126801887.1">
    <property type="nucleotide sequence ID" value="NZ_PIPL01000001.1"/>
</dbReference>
<comment type="catalytic activity">
    <reaction evidence="1">
        <text>AMP + H2O = D-ribose 5-phosphate + adenine</text>
        <dbReference type="Rhea" id="RHEA:20129"/>
        <dbReference type="ChEBI" id="CHEBI:15377"/>
        <dbReference type="ChEBI" id="CHEBI:16708"/>
        <dbReference type="ChEBI" id="CHEBI:78346"/>
        <dbReference type="ChEBI" id="CHEBI:456215"/>
        <dbReference type="EC" id="3.2.2.4"/>
    </reaction>
</comment>
<dbReference type="PANTHER" id="PTHR43393">
    <property type="entry name" value="CYTOKININ RIBOSIDE 5'-MONOPHOSPHATE PHOSPHORIBOHYDROLASE"/>
    <property type="match status" value="1"/>
</dbReference>
<organism evidence="3 4">
    <name type="scientific">Aliidiomarina minuta</name>
    <dbReference type="NCBI Taxonomy" id="880057"/>
    <lineage>
        <taxon>Bacteria</taxon>
        <taxon>Pseudomonadati</taxon>
        <taxon>Pseudomonadota</taxon>
        <taxon>Gammaproteobacteria</taxon>
        <taxon>Alteromonadales</taxon>
        <taxon>Idiomarinaceae</taxon>
        <taxon>Aliidiomarina</taxon>
    </lineage>
</organism>
<keyword evidence="2" id="KW-0378">Hydrolase</keyword>
<name>A0A432W551_9GAMM</name>
<dbReference type="NCBIfam" id="TIGR00730">
    <property type="entry name" value="Rossman fold protein, TIGR00730 family"/>
    <property type="match status" value="1"/>
</dbReference>
<dbReference type="Gene3D" id="3.40.50.450">
    <property type="match status" value="1"/>
</dbReference>
<dbReference type="EC" id="3.2.2.n1" evidence="2"/>
<proteinExistence type="inferred from homology"/>
<gene>
    <name evidence="3" type="ORF">CWE09_00125</name>
</gene>
<dbReference type="GO" id="GO:0008714">
    <property type="term" value="F:AMP nucleosidase activity"/>
    <property type="evidence" value="ECO:0007669"/>
    <property type="project" value="UniProtKB-EC"/>
</dbReference>
<evidence type="ECO:0000313" key="3">
    <source>
        <dbReference type="EMBL" id="RUO25190.1"/>
    </source>
</evidence>
<dbReference type="AlphaFoldDB" id="A0A432W551"/>
<comment type="caution">
    <text evidence="3">The sequence shown here is derived from an EMBL/GenBank/DDBJ whole genome shotgun (WGS) entry which is preliminary data.</text>
</comment>
<dbReference type="SUPFAM" id="SSF102405">
    <property type="entry name" value="MCP/YpsA-like"/>
    <property type="match status" value="1"/>
</dbReference>
<dbReference type="GO" id="GO:0009691">
    <property type="term" value="P:cytokinin biosynthetic process"/>
    <property type="evidence" value="ECO:0007669"/>
    <property type="project" value="UniProtKB-UniRule"/>
</dbReference>
<evidence type="ECO:0000256" key="1">
    <source>
        <dbReference type="ARBA" id="ARBA00000274"/>
    </source>
</evidence>
<dbReference type="InterPro" id="IPR031100">
    <property type="entry name" value="LOG_fam"/>
</dbReference>
<dbReference type="InterPro" id="IPR052341">
    <property type="entry name" value="LOG_family_nucleotidases"/>
</dbReference>
<dbReference type="OrthoDB" id="9801098at2"/>
<dbReference type="Proteomes" id="UP000288293">
    <property type="component" value="Unassembled WGS sequence"/>
</dbReference>
<sequence>MTQKESTLATDFIKLSESASAEDIERAHHLAHEWLVVENSLDQADIRHTIPIFGSARIPSPEETIDTDLRAQRCTGLTPYYEEARQLAARLGQLIEQRQLHHTKLVTGGGPGIMEAANRGAHDVGHESIGLNIVIPKEQRVNPFIAAKHSFEFQYFAMRKMHFLKRAKAIVVFPGGFGTLDELFETLTLIQTRKMPAVPILLYGKKFWNTLINLDYLAEQGMIDPADHQLYHVVDSIEECCAVVEPIIETLALTHE</sequence>